<evidence type="ECO:0000256" key="2">
    <source>
        <dbReference type="ARBA" id="ARBA00022723"/>
    </source>
</evidence>
<evidence type="ECO:0000313" key="9">
    <source>
        <dbReference type="EMBL" id="MTD57302.1"/>
    </source>
</evidence>
<comment type="caution">
    <text evidence="9">The sequence shown here is derived from an EMBL/GenBank/DDBJ whole genome shotgun (WGS) entry which is preliminary data.</text>
</comment>
<dbReference type="SMART" id="SM00829">
    <property type="entry name" value="PKS_ER"/>
    <property type="match status" value="1"/>
</dbReference>
<sequence>MRQTTGWAVNEPGAALAPWAFPRRDLREDDVAVRIEYTGICGSDLHAVRHGDAAAMPLVPGHEMTGTVTTVGTAVTGFKAGDRVAVGNVVDSCGTCPACVEHRENWCFAYPTVTYGGIDRVDGTLTQGGFSSEYVAREAFVYHLPPGLDPAGAAPLLCAGATMFGPLRHWQAGPGKTVGIVGIGGLGHLGVKFAHALGAHVIAFTTSAAKAAEALELGADETILSTDSAHLDAAKWRCDLILDTVGVPHDINGYLRALKLDGTLCTLGIPPEDWRVEPTSLLYGAKRLTGGSGEGTRLVRDMLDFSAKHSITAQIELVPATAINTALDRLERGDVRYRFVVDMT</sequence>
<feature type="domain" description="Enoyl reductase (ER)" evidence="8">
    <location>
        <begin position="13"/>
        <end position="341"/>
    </location>
</feature>
<evidence type="ECO:0000256" key="3">
    <source>
        <dbReference type="ARBA" id="ARBA00022833"/>
    </source>
</evidence>
<dbReference type="OrthoDB" id="3567264at2"/>
<dbReference type="EC" id="1.1.1.2" evidence="5"/>
<reference evidence="9 10" key="1">
    <citation type="submission" date="2019-11" db="EMBL/GenBank/DDBJ databases">
        <title>Draft genome of Amycolatopsis RM579.</title>
        <authorList>
            <person name="Duangmal K."/>
            <person name="Mingma R."/>
        </authorList>
    </citation>
    <scope>NUCLEOTIDE SEQUENCE [LARGE SCALE GENOMIC DNA]</scope>
    <source>
        <strain evidence="9 10">RM579</strain>
    </source>
</reference>
<dbReference type="AlphaFoldDB" id="A0A6N7YZG6"/>
<keyword evidence="3 7" id="KW-0862">Zinc</keyword>
<dbReference type="InterPro" id="IPR013149">
    <property type="entry name" value="ADH-like_C"/>
</dbReference>
<organism evidence="9 10">
    <name type="scientific">Amycolatopsis pithecellobii</name>
    <dbReference type="NCBI Taxonomy" id="664692"/>
    <lineage>
        <taxon>Bacteria</taxon>
        <taxon>Bacillati</taxon>
        <taxon>Actinomycetota</taxon>
        <taxon>Actinomycetes</taxon>
        <taxon>Pseudonocardiales</taxon>
        <taxon>Pseudonocardiaceae</taxon>
        <taxon>Amycolatopsis</taxon>
    </lineage>
</organism>
<dbReference type="Proteomes" id="UP000440096">
    <property type="component" value="Unassembled WGS sequence"/>
</dbReference>
<dbReference type="SUPFAM" id="SSF50129">
    <property type="entry name" value="GroES-like"/>
    <property type="match status" value="1"/>
</dbReference>
<dbReference type="Pfam" id="PF00107">
    <property type="entry name" value="ADH_zinc_N"/>
    <property type="match status" value="1"/>
</dbReference>
<comment type="similarity">
    <text evidence="7">Belongs to the zinc-containing alcohol dehydrogenase family.</text>
</comment>
<dbReference type="SUPFAM" id="SSF51735">
    <property type="entry name" value="NAD(P)-binding Rossmann-fold domains"/>
    <property type="match status" value="1"/>
</dbReference>
<comment type="catalytic activity">
    <reaction evidence="6">
        <text>a primary alcohol + NADP(+) = an aldehyde + NADPH + H(+)</text>
        <dbReference type="Rhea" id="RHEA:15937"/>
        <dbReference type="ChEBI" id="CHEBI:15378"/>
        <dbReference type="ChEBI" id="CHEBI:15734"/>
        <dbReference type="ChEBI" id="CHEBI:17478"/>
        <dbReference type="ChEBI" id="CHEBI:57783"/>
        <dbReference type="ChEBI" id="CHEBI:58349"/>
        <dbReference type="EC" id="1.1.1.2"/>
    </reaction>
</comment>
<evidence type="ECO:0000256" key="1">
    <source>
        <dbReference type="ARBA" id="ARBA00001947"/>
    </source>
</evidence>
<dbReference type="CDD" id="cd05283">
    <property type="entry name" value="CAD1"/>
    <property type="match status" value="1"/>
</dbReference>
<evidence type="ECO:0000256" key="4">
    <source>
        <dbReference type="ARBA" id="ARBA00023002"/>
    </source>
</evidence>
<gene>
    <name evidence="9" type="ORF">GKO32_25490</name>
</gene>
<evidence type="ECO:0000256" key="6">
    <source>
        <dbReference type="ARBA" id="ARBA00048262"/>
    </source>
</evidence>
<dbReference type="InterPro" id="IPR011032">
    <property type="entry name" value="GroES-like_sf"/>
</dbReference>
<keyword evidence="10" id="KW-1185">Reference proteome</keyword>
<dbReference type="InterPro" id="IPR029752">
    <property type="entry name" value="D-isomer_DH_CS1"/>
</dbReference>
<evidence type="ECO:0000259" key="8">
    <source>
        <dbReference type="SMART" id="SM00829"/>
    </source>
</evidence>
<dbReference type="PROSITE" id="PS00065">
    <property type="entry name" value="D_2_HYDROXYACID_DH_1"/>
    <property type="match status" value="1"/>
</dbReference>
<protein>
    <recommendedName>
        <fullName evidence="5">alcohol dehydrogenase (NADP(+))</fullName>
        <ecNumber evidence="5">1.1.1.2</ecNumber>
    </recommendedName>
</protein>
<dbReference type="GO" id="GO:0008270">
    <property type="term" value="F:zinc ion binding"/>
    <property type="evidence" value="ECO:0007669"/>
    <property type="project" value="InterPro"/>
</dbReference>
<dbReference type="Gene3D" id="3.40.50.720">
    <property type="entry name" value="NAD(P)-binding Rossmann-like Domain"/>
    <property type="match status" value="1"/>
</dbReference>
<evidence type="ECO:0000313" key="10">
    <source>
        <dbReference type="Proteomes" id="UP000440096"/>
    </source>
</evidence>
<evidence type="ECO:0000256" key="5">
    <source>
        <dbReference type="ARBA" id="ARBA00024074"/>
    </source>
</evidence>
<keyword evidence="4" id="KW-0560">Oxidoreductase</keyword>
<dbReference type="FunFam" id="3.40.50.720:FF:000022">
    <property type="entry name" value="Cinnamyl alcohol dehydrogenase"/>
    <property type="match status" value="1"/>
</dbReference>
<accession>A0A6N7YZG6</accession>
<dbReference type="InterPro" id="IPR036291">
    <property type="entry name" value="NAD(P)-bd_dom_sf"/>
</dbReference>
<dbReference type="EMBL" id="WMBA01000046">
    <property type="protein sequence ID" value="MTD57302.1"/>
    <property type="molecule type" value="Genomic_DNA"/>
</dbReference>
<dbReference type="Gene3D" id="3.90.180.10">
    <property type="entry name" value="Medium-chain alcohol dehydrogenases, catalytic domain"/>
    <property type="match status" value="1"/>
</dbReference>
<dbReference type="PANTHER" id="PTHR42683">
    <property type="entry name" value="ALDEHYDE REDUCTASE"/>
    <property type="match status" value="1"/>
</dbReference>
<proteinExistence type="inferred from homology"/>
<dbReference type="InterPro" id="IPR047109">
    <property type="entry name" value="CAD-like"/>
</dbReference>
<dbReference type="InterPro" id="IPR020843">
    <property type="entry name" value="ER"/>
</dbReference>
<dbReference type="GO" id="GO:0008106">
    <property type="term" value="F:alcohol dehydrogenase (NADP+) activity"/>
    <property type="evidence" value="ECO:0007669"/>
    <property type="project" value="UniProtKB-EC"/>
</dbReference>
<dbReference type="PROSITE" id="PS00059">
    <property type="entry name" value="ADH_ZINC"/>
    <property type="match status" value="1"/>
</dbReference>
<name>A0A6N7YZG6_9PSEU</name>
<dbReference type="RefSeq" id="WP_154759479.1">
    <property type="nucleotide sequence ID" value="NZ_WMBA01000046.1"/>
</dbReference>
<evidence type="ECO:0000256" key="7">
    <source>
        <dbReference type="RuleBase" id="RU361277"/>
    </source>
</evidence>
<dbReference type="InterPro" id="IPR002328">
    <property type="entry name" value="ADH_Zn_CS"/>
</dbReference>
<dbReference type="Pfam" id="PF08240">
    <property type="entry name" value="ADH_N"/>
    <property type="match status" value="1"/>
</dbReference>
<comment type="cofactor">
    <cofactor evidence="1 7">
        <name>Zn(2+)</name>
        <dbReference type="ChEBI" id="CHEBI:29105"/>
    </cofactor>
</comment>
<dbReference type="InterPro" id="IPR013154">
    <property type="entry name" value="ADH-like_N"/>
</dbReference>
<keyword evidence="2 7" id="KW-0479">Metal-binding</keyword>